<reference evidence="1 2" key="1">
    <citation type="submission" date="2024-09" db="EMBL/GenBank/DDBJ databases">
        <title>Rethinking Asexuality: The Enigmatic Case of Functional Sexual Genes in Lepraria (Stereocaulaceae).</title>
        <authorList>
            <person name="Doellman M."/>
            <person name="Sun Y."/>
            <person name="Barcenas-Pena A."/>
            <person name="Lumbsch H.T."/>
            <person name="Grewe F."/>
        </authorList>
    </citation>
    <scope>NUCLEOTIDE SEQUENCE [LARGE SCALE GENOMIC DNA]</scope>
    <source>
        <strain evidence="1 2">Grewe 0041</strain>
    </source>
</reference>
<keyword evidence="2" id="KW-1185">Reference proteome</keyword>
<proteinExistence type="predicted"/>
<name>A0ABR4AMR8_9LECA</name>
<comment type="caution">
    <text evidence="1">The sequence shown here is derived from an EMBL/GenBank/DDBJ whole genome shotgun (WGS) entry which is preliminary data.</text>
</comment>
<protein>
    <submittedName>
        <fullName evidence="1">Uncharacterized protein</fullName>
    </submittedName>
</protein>
<dbReference type="Proteomes" id="UP001590951">
    <property type="component" value="Unassembled WGS sequence"/>
</dbReference>
<evidence type="ECO:0000313" key="1">
    <source>
        <dbReference type="EMBL" id="KAL2045979.1"/>
    </source>
</evidence>
<evidence type="ECO:0000313" key="2">
    <source>
        <dbReference type="Proteomes" id="UP001590951"/>
    </source>
</evidence>
<organism evidence="1 2">
    <name type="scientific">Lepraria finkii</name>
    <dbReference type="NCBI Taxonomy" id="1340010"/>
    <lineage>
        <taxon>Eukaryota</taxon>
        <taxon>Fungi</taxon>
        <taxon>Dikarya</taxon>
        <taxon>Ascomycota</taxon>
        <taxon>Pezizomycotina</taxon>
        <taxon>Lecanoromycetes</taxon>
        <taxon>OSLEUM clade</taxon>
        <taxon>Lecanoromycetidae</taxon>
        <taxon>Lecanorales</taxon>
        <taxon>Lecanorineae</taxon>
        <taxon>Stereocaulaceae</taxon>
        <taxon>Lepraria</taxon>
    </lineage>
</organism>
<accession>A0ABR4AMR8</accession>
<dbReference type="EMBL" id="JBHFEH010000123">
    <property type="protein sequence ID" value="KAL2045979.1"/>
    <property type="molecule type" value="Genomic_DNA"/>
</dbReference>
<gene>
    <name evidence="1" type="ORF">ABVK25_011868</name>
</gene>
<sequence length="71" mass="7630">MLDLLTAVSLASVIVQFGDSSSKLVRVSLKLCASDEGSSKQNLDLEHAIAEINKVNKKMLPDRTGSNLESL</sequence>